<dbReference type="NCBIfam" id="TIGR00026">
    <property type="entry name" value="hi_GC_TIGR00026"/>
    <property type="match status" value="1"/>
</dbReference>
<comment type="similarity">
    <text evidence="1">Belongs to the F420H(2)-dependent quinone reductase family.</text>
</comment>
<dbReference type="InterPro" id="IPR012349">
    <property type="entry name" value="Split_barrel_FMN-bd"/>
</dbReference>
<comment type="catalytic activity">
    <reaction evidence="2">
        <text>oxidized coenzyme F420-(gamma-L-Glu)(n) + a quinol + H(+) = reduced coenzyme F420-(gamma-L-Glu)(n) + a quinone</text>
        <dbReference type="Rhea" id="RHEA:39663"/>
        <dbReference type="Rhea" id="RHEA-COMP:12939"/>
        <dbReference type="Rhea" id="RHEA-COMP:14378"/>
        <dbReference type="ChEBI" id="CHEBI:15378"/>
        <dbReference type="ChEBI" id="CHEBI:24646"/>
        <dbReference type="ChEBI" id="CHEBI:132124"/>
        <dbReference type="ChEBI" id="CHEBI:133980"/>
        <dbReference type="ChEBI" id="CHEBI:139511"/>
    </reaction>
</comment>
<dbReference type="PANTHER" id="PTHR39428">
    <property type="entry name" value="F420H(2)-DEPENDENT QUINONE REDUCTASE RV1261C"/>
    <property type="match status" value="1"/>
</dbReference>
<dbReference type="GO" id="GO:0005886">
    <property type="term" value="C:plasma membrane"/>
    <property type="evidence" value="ECO:0007669"/>
    <property type="project" value="TreeGrafter"/>
</dbReference>
<dbReference type="AlphaFoldDB" id="A0A1H7NYW4"/>
<evidence type="ECO:0000256" key="2">
    <source>
        <dbReference type="ARBA" id="ARBA00049106"/>
    </source>
</evidence>
<dbReference type="EMBL" id="FOAZ01000007">
    <property type="protein sequence ID" value="SEL28454.1"/>
    <property type="molecule type" value="Genomic_DNA"/>
</dbReference>
<dbReference type="InterPro" id="IPR004378">
    <property type="entry name" value="F420H2_quin_Rdtase"/>
</dbReference>
<dbReference type="Pfam" id="PF04075">
    <property type="entry name" value="F420H2_quin_red"/>
    <property type="match status" value="1"/>
</dbReference>
<protein>
    <submittedName>
        <fullName evidence="3">Deazaflavin-dependent oxidoreductase, nitroreductase family</fullName>
    </submittedName>
</protein>
<proteinExistence type="inferred from homology"/>
<reference evidence="4" key="1">
    <citation type="submission" date="2016-10" db="EMBL/GenBank/DDBJ databases">
        <authorList>
            <person name="Varghese N."/>
        </authorList>
    </citation>
    <scope>NUCLEOTIDE SEQUENCE [LARGE SCALE GENOMIC DNA]</scope>
    <source>
        <strain evidence="4">DSM 45096 / BCRC 16803 / CGMCC 4.1857 / CIP 109030 / JCM 12277 / KCTC 19219 / NBRC 100920 / 33214</strain>
    </source>
</reference>
<accession>A0A1H7NYW4</accession>
<dbReference type="STRING" id="235985.SAMN05414137_107127"/>
<dbReference type="Gene3D" id="2.30.110.10">
    <property type="entry name" value="Electron Transport, Fmn-binding Protein, Chain A"/>
    <property type="match status" value="1"/>
</dbReference>
<dbReference type="RefSeq" id="WP_042442661.1">
    <property type="nucleotide sequence ID" value="NZ_BBPN01000003.1"/>
</dbReference>
<organism evidence="3 4">
    <name type="scientific">Streptacidiphilus jiangxiensis</name>
    <dbReference type="NCBI Taxonomy" id="235985"/>
    <lineage>
        <taxon>Bacteria</taxon>
        <taxon>Bacillati</taxon>
        <taxon>Actinomycetota</taxon>
        <taxon>Actinomycetes</taxon>
        <taxon>Kitasatosporales</taxon>
        <taxon>Streptomycetaceae</taxon>
        <taxon>Streptacidiphilus</taxon>
    </lineage>
</organism>
<dbReference type="Proteomes" id="UP000183015">
    <property type="component" value="Unassembled WGS sequence"/>
</dbReference>
<dbReference type="eggNOG" id="COG3945">
    <property type="taxonomic scope" value="Bacteria"/>
</dbReference>
<dbReference type="OrthoDB" id="8225825at2"/>
<evidence type="ECO:0000313" key="4">
    <source>
        <dbReference type="Proteomes" id="UP000183015"/>
    </source>
</evidence>
<dbReference type="GO" id="GO:0070967">
    <property type="term" value="F:coenzyme F420 binding"/>
    <property type="evidence" value="ECO:0007669"/>
    <property type="project" value="TreeGrafter"/>
</dbReference>
<evidence type="ECO:0000313" key="3">
    <source>
        <dbReference type="EMBL" id="SEL28454.1"/>
    </source>
</evidence>
<evidence type="ECO:0000256" key="1">
    <source>
        <dbReference type="ARBA" id="ARBA00008710"/>
    </source>
</evidence>
<dbReference type="GO" id="GO:0016491">
    <property type="term" value="F:oxidoreductase activity"/>
    <property type="evidence" value="ECO:0007669"/>
    <property type="project" value="InterPro"/>
</dbReference>
<gene>
    <name evidence="3" type="ORF">SAMN05414137_107127</name>
</gene>
<name>A0A1H7NYW4_STRJI</name>
<keyword evidence="4" id="KW-1185">Reference proteome</keyword>
<sequence>MSETQDWNAKTIAEFRANGGKVGGPFEGAPLVLLHHRGRTSGREYVTPMMYLAHETDPDAVYVFASKSGAPTHPDWYRNLTAAAGAATVEIGTETYQVTVSELTGAERDRVYAEQARRYPGFAGYAEQTAGIRTIPVLELRRA</sequence>
<dbReference type="PANTHER" id="PTHR39428:SF3">
    <property type="entry name" value="DEAZAFLAVIN-DEPENDENT NITROREDUCTASE"/>
    <property type="match status" value="1"/>
</dbReference>